<dbReference type="RefSeq" id="WP_161154664.1">
    <property type="nucleotide sequence ID" value="NZ_WEKT01000012.1"/>
</dbReference>
<keyword evidence="2" id="KW-1185">Reference proteome</keyword>
<dbReference type="SUPFAM" id="SSF53254">
    <property type="entry name" value="Phosphoglycerate mutase-like"/>
    <property type="match status" value="1"/>
</dbReference>
<gene>
    <name evidence="1" type="ORF">F9817_09070</name>
</gene>
<proteinExistence type="predicted"/>
<reference evidence="1 2" key="1">
    <citation type="submission" date="2019-10" db="EMBL/GenBank/DDBJ databases">
        <title>Vibrio sp. nov. isolated from a shrimp pond.</title>
        <authorList>
            <person name="Gomez-Gil B."/>
            <person name="Enciso-Ibarra J."/>
            <person name="Enciso-Ibarra K."/>
            <person name="Bolan-Mejia C."/>
        </authorList>
    </citation>
    <scope>NUCLEOTIDE SEQUENCE [LARGE SCALE GENOMIC DNA]</scope>
    <source>
        <strain evidence="1 2">CAIM 722</strain>
    </source>
</reference>
<dbReference type="Pfam" id="PF00300">
    <property type="entry name" value="His_Phos_1"/>
    <property type="match status" value="1"/>
</dbReference>
<dbReference type="PANTHER" id="PTHR48100">
    <property type="entry name" value="BROAD-SPECIFICITY PHOSPHATASE YOR283W-RELATED"/>
    <property type="match status" value="1"/>
</dbReference>
<dbReference type="InterPro" id="IPR013078">
    <property type="entry name" value="His_Pase_superF_clade-1"/>
</dbReference>
<comment type="caution">
    <text evidence="1">The sequence shown here is derived from an EMBL/GenBank/DDBJ whole genome shotgun (WGS) entry which is preliminary data.</text>
</comment>
<sequence>MAQTINFYLIRHGKTLNPSALNGRTDVEVAPNIQEHIATCLNKYSFENIISSPLRRCCDVAKRLQQLSMKPLVIAPEFQELDFGTFDGVDYDRLGDDWSILERFWQDPANHPLPDSEPISTGYHRVIQEWQRCVAAATQDTMIITHGGTIRFILAYLLGADYTDSKWYSVLQIANQSVTHVQLLRYDEQNYFTVKSIGLALPELGA</sequence>
<evidence type="ECO:0000313" key="2">
    <source>
        <dbReference type="Proteomes" id="UP000462621"/>
    </source>
</evidence>
<dbReference type="AlphaFoldDB" id="A0A7X4LK07"/>
<dbReference type="GO" id="GO:0005737">
    <property type="term" value="C:cytoplasm"/>
    <property type="evidence" value="ECO:0007669"/>
    <property type="project" value="TreeGrafter"/>
</dbReference>
<dbReference type="GO" id="GO:0016791">
    <property type="term" value="F:phosphatase activity"/>
    <property type="evidence" value="ECO:0007669"/>
    <property type="project" value="TreeGrafter"/>
</dbReference>
<evidence type="ECO:0000313" key="1">
    <source>
        <dbReference type="EMBL" id="MZI93347.1"/>
    </source>
</evidence>
<dbReference type="PANTHER" id="PTHR48100:SF1">
    <property type="entry name" value="HISTIDINE PHOSPHATASE FAMILY PROTEIN-RELATED"/>
    <property type="match status" value="1"/>
</dbReference>
<dbReference type="InterPro" id="IPR029033">
    <property type="entry name" value="His_PPase_superfam"/>
</dbReference>
<protein>
    <submittedName>
        <fullName evidence="1">Alpha-ribazole phosphatase</fullName>
    </submittedName>
</protein>
<dbReference type="SMART" id="SM00855">
    <property type="entry name" value="PGAM"/>
    <property type="match status" value="1"/>
</dbReference>
<dbReference type="Gene3D" id="3.40.50.1240">
    <property type="entry name" value="Phosphoglycerate mutase-like"/>
    <property type="match status" value="1"/>
</dbReference>
<dbReference type="Proteomes" id="UP000462621">
    <property type="component" value="Unassembled WGS sequence"/>
</dbReference>
<name>A0A7X4LK07_9VIBR</name>
<dbReference type="EMBL" id="WEKT01000012">
    <property type="protein sequence ID" value="MZI93347.1"/>
    <property type="molecule type" value="Genomic_DNA"/>
</dbReference>
<organism evidence="1 2">
    <name type="scientific">Vibrio eleionomae</name>
    <dbReference type="NCBI Taxonomy" id="2653505"/>
    <lineage>
        <taxon>Bacteria</taxon>
        <taxon>Pseudomonadati</taxon>
        <taxon>Pseudomonadota</taxon>
        <taxon>Gammaproteobacteria</taxon>
        <taxon>Vibrionales</taxon>
        <taxon>Vibrionaceae</taxon>
        <taxon>Vibrio</taxon>
    </lineage>
</organism>
<dbReference type="CDD" id="cd07067">
    <property type="entry name" value="HP_PGM_like"/>
    <property type="match status" value="1"/>
</dbReference>
<accession>A0A7X4LK07</accession>
<dbReference type="InterPro" id="IPR050275">
    <property type="entry name" value="PGM_Phosphatase"/>
</dbReference>